<dbReference type="Gene3D" id="1.10.150.20">
    <property type="entry name" value="5' to 3' exonuclease, C-terminal subdomain"/>
    <property type="match status" value="1"/>
</dbReference>
<evidence type="ECO:0000259" key="13">
    <source>
        <dbReference type="PROSITE" id="PS51194"/>
    </source>
</evidence>
<keyword evidence="2 11" id="KW-0227">DNA damage</keyword>
<dbReference type="InterPro" id="IPR011545">
    <property type="entry name" value="DEAD/DEAH_box_helicase_dom"/>
</dbReference>
<dbReference type="HAMAP" id="MF_00442">
    <property type="entry name" value="Helicase_Hel308"/>
    <property type="match status" value="1"/>
</dbReference>
<dbReference type="Proteomes" id="UP001215956">
    <property type="component" value="Unassembled WGS sequence"/>
</dbReference>
<dbReference type="SUPFAM" id="SSF52540">
    <property type="entry name" value="P-loop containing nucleoside triphosphate hydrolases"/>
    <property type="match status" value="2"/>
</dbReference>
<evidence type="ECO:0000259" key="12">
    <source>
        <dbReference type="PROSITE" id="PS51192"/>
    </source>
</evidence>
<dbReference type="Pfam" id="PF00271">
    <property type="entry name" value="Helicase_C"/>
    <property type="match status" value="1"/>
</dbReference>
<dbReference type="SMART" id="SM00490">
    <property type="entry name" value="HELICc"/>
    <property type="match status" value="1"/>
</dbReference>
<organism evidence="14 15">
    <name type="scientific">Candidatus Methanocrinis alkalitolerans</name>
    <dbReference type="NCBI Taxonomy" id="3033395"/>
    <lineage>
        <taxon>Archaea</taxon>
        <taxon>Methanobacteriati</taxon>
        <taxon>Methanobacteriota</taxon>
        <taxon>Stenosarchaea group</taxon>
        <taxon>Methanomicrobia</taxon>
        <taxon>Methanotrichales</taxon>
        <taxon>Methanotrichaceae</taxon>
        <taxon>Methanocrinis</taxon>
    </lineage>
</organism>
<dbReference type="InterPro" id="IPR001650">
    <property type="entry name" value="Helicase_C-like"/>
</dbReference>
<dbReference type="InterPro" id="IPR014001">
    <property type="entry name" value="Helicase_ATP-bd"/>
</dbReference>
<dbReference type="SUPFAM" id="SSF46785">
    <property type="entry name" value="Winged helix' DNA-binding domain"/>
    <property type="match status" value="1"/>
</dbReference>
<comment type="catalytic activity">
    <reaction evidence="9 11">
        <text>Couples ATP hydrolysis with the unwinding of duplex DNA by translocating in the 3'-5' direction.</text>
        <dbReference type="EC" id="5.6.2.4"/>
    </reaction>
</comment>
<dbReference type="InterPro" id="IPR050474">
    <property type="entry name" value="Hel308_SKI2-like"/>
</dbReference>
<evidence type="ECO:0000256" key="11">
    <source>
        <dbReference type="HAMAP-Rule" id="MF_00442"/>
    </source>
</evidence>
<dbReference type="PROSITE" id="PS51194">
    <property type="entry name" value="HELICASE_CTER"/>
    <property type="match status" value="1"/>
</dbReference>
<dbReference type="InterPro" id="IPR048772">
    <property type="entry name" value="Hel308-like_dom4"/>
</dbReference>
<name>A0ABT5XHW6_9EURY</name>
<protein>
    <recommendedName>
        <fullName evidence="11">ATP-dependent DNA helicase Hel308</fullName>
        <ecNumber evidence="11">5.6.2.4</ecNumber>
    </recommendedName>
    <alternativeName>
        <fullName evidence="11">DNA 3'-5' helicase Hel308</fullName>
    </alternativeName>
</protein>
<dbReference type="GO" id="GO:0003678">
    <property type="term" value="F:DNA helicase activity"/>
    <property type="evidence" value="ECO:0007669"/>
    <property type="project" value="UniProtKB-EC"/>
</dbReference>
<feature type="binding site" evidence="11">
    <location>
        <position position="31"/>
    </location>
    <ligand>
        <name>ATP</name>
        <dbReference type="ChEBI" id="CHEBI:30616"/>
    </ligand>
</feature>
<evidence type="ECO:0000256" key="5">
    <source>
        <dbReference type="ARBA" id="ARBA00022840"/>
    </source>
</evidence>
<comment type="catalytic activity">
    <reaction evidence="10 11">
        <text>ATP + H2O = ADP + phosphate + H(+)</text>
        <dbReference type="Rhea" id="RHEA:13065"/>
        <dbReference type="ChEBI" id="CHEBI:15377"/>
        <dbReference type="ChEBI" id="CHEBI:15378"/>
        <dbReference type="ChEBI" id="CHEBI:30616"/>
        <dbReference type="ChEBI" id="CHEBI:43474"/>
        <dbReference type="ChEBI" id="CHEBI:456216"/>
        <dbReference type="EC" id="5.6.2.4"/>
    </reaction>
</comment>
<comment type="subunit">
    <text evidence="11">Monomer.</text>
</comment>
<dbReference type="Gene3D" id="3.40.50.300">
    <property type="entry name" value="P-loop containing nucleotide triphosphate hydrolases"/>
    <property type="match status" value="2"/>
</dbReference>
<dbReference type="EMBL" id="JARFPL010000060">
    <property type="protein sequence ID" value="MDF0594281.1"/>
    <property type="molecule type" value="Genomic_DNA"/>
</dbReference>
<evidence type="ECO:0000313" key="14">
    <source>
        <dbReference type="EMBL" id="MDF0594281.1"/>
    </source>
</evidence>
<keyword evidence="8 11" id="KW-0413">Isomerase</keyword>
<evidence type="ECO:0000256" key="3">
    <source>
        <dbReference type="ARBA" id="ARBA00022801"/>
    </source>
</evidence>
<dbReference type="RefSeq" id="WP_316969974.1">
    <property type="nucleotide sequence ID" value="NZ_JARFPL010000060.1"/>
</dbReference>
<evidence type="ECO:0000313" key="15">
    <source>
        <dbReference type="Proteomes" id="UP001215956"/>
    </source>
</evidence>
<dbReference type="EC" id="5.6.2.4" evidence="11"/>
<dbReference type="Pfam" id="PF21280">
    <property type="entry name" value="Helicase_dom4_arc"/>
    <property type="match status" value="1"/>
</dbReference>
<comment type="caution">
    <text evidence="14">The sequence shown here is derived from an EMBL/GenBank/DDBJ whole genome shotgun (WGS) entry which is preliminary data.</text>
</comment>
<reference evidence="14 15" key="1">
    <citation type="submission" date="2023-03" db="EMBL/GenBank/DDBJ databases">
        <title>Whole genome sequencing of Methanotrichaceae archaeon M04Ac.</title>
        <authorList>
            <person name="Khomyakova M.A."/>
            <person name="Merkel A.Y."/>
            <person name="Slobodkin A.I."/>
        </authorList>
    </citation>
    <scope>NUCLEOTIDE SEQUENCE [LARGE SCALE GENOMIC DNA]</scope>
    <source>
        <strain evidence="14 15">M04Ac</strain>
    </source>
</reference>
<dbReference type="PANTHER" id="PTHR47961">
    <property type="entry name" value="DNA POLYMERASE THETA, PUTATIVE (AFU_ORTHOLOGUE AFUA_1G05260)-RELATED"/>
    <property type="match status" value="1"/>
</dbReference>
<evidence type="ECO:0000256" key="10">
    <source>
        <dbReference type="ARBA" id="ARBA00048988"/>
    </source>
</evidence>
<sequence>MIEIEDLTSWIPREVAELYKKEGIRELYPPQSEAIERGLLEGKSLLVSVPTAAGKTMLAELAMLKAALSGKRSLYIVPLRALASEKQAAFSRFSDLGIRVGLSSGDMERRDEYLGRNQIIVATSEKADSLIRNGARWIRDLSVLVVDEIHLLDSPNRGPTLEMTITKLMSLNPGMQVLGLSATVANAREVASWLGADLVESRWRPVELKEGVICDGVLHFPGETASIPSRRDDLVDLALDTMNQKGQMLIFESSRRNAEATASKLAKTFSKGEGGLGRDGSRLSEKVLATGESETARKLAECVRGGVAFHHAGLLPEQRAIVERGFRSGDIRVIASTPTLAAGLNLPARRVLIRSYRRYEGARGMVAIPVMEYRQMAGRAGRPGLDPRGEAFLMAKSDAETRDLLEHYVQGEPEEIFSKLAMEPALRTHLLSTMATGFAKSAEELQKFVASTFYAHQQDSWHLDATIEKVLDFLIESGMIDPDLRPTPLGELVSRLYIDPLTARIVVDNLRAKEKITDLTLLHLITMTPDMDTLYVQASDGWIEEFIHQHYGELCFEENFDWMMREAKTAALLLDWISEEEEERIADRFRVGPGDIRRVAETAEWLMHSAGRLSEHLELGSTFKIYQLEKRIHYGAGPDLLGLLDLKGVGRVRARKLHRAGYTSLDKLRGAKLSDLAEILGPRIAEKVFEQLRGGGGGEPL</sequence>
<comment type="function">
    <text evidence="11">DNA-dependent ATPase and 3'-5' DNA helicase that may be involved in repair of stalled replication forks.</text>
</comment>
<accession>A0ABT5XHW6</accession>
<dbReference type="Gene3D" id="1.10.3380.30">
    <property type="match status" value="1"/>
</dbReference>
<keyword evidence="1 11" id="KW-0547">Nucleotide-binding</keyword>
<evidence type="ECO:0000256" key="7">
    <source>
        <dbReference type="ARBA" id="ARBA00023204"/>
    </source>
</evidence>
<dbReference type="SMART" id="SM00487">
    <property type="entry name" value="DEXDc"/>
    <property type="match status" value="1"/>
</dbReference>
<keyword evidence="5 11" id="KW-0067">ATP-binding</keyword>
<dbReference type="InterPro" id="IPR046931">
    <property type="entry name" value="HTH_61"/>
</dbReference>
<evidence type="ECO:0000256" key="2">
    <source>
        <dbReference type="ARBA" id="ARBA00022763"/>
    </source>
</evidence>
<dbReference type="SUPFAM" id="SSF158702">
    <property type="entry name" value="Sec63 N-terminal domain-like"/>
    <property type="match status" value="1"/>
</dbReference>
<dbReference type="CDD" id="cd18028">
    <property type="entry name" value="DEXHc_archSki2"/>
    <property type="match status" value="1"/>
</dbReference>
<keyword evidence="6 11" id="KW-0238">DNA-binding</keyword>
<dbReference type="CDD" id="cd18795">
    <property type="entry name" value="SF2_C_Ski2"/>
    <property type="match status" value="1"/>
</dbReference>
<dbReference type="InterPro" id="IPR036390">
    <property type="entry name" value="WH_DNA-bd_sf"/>
</dbReference>
<dbReference type="GO" id="GO:0016787">
    <property type="term" value="F:hydrolase activity"/>
    <property type="evidence" value="ECO:0007669"/>
    <property type="project" value="UniProtKB-KW"/>
</dbReference>
<comment type="similarity">
    <text evidence="11">Belongs to the helicase family. Hel308 subfamily.</text>
</comment>
<keyword evidence="15" id="KW-1185">Reference proteome</keyword>
<dbReference type="InterPro" id="IPR022965">
    <property type="entry name" value="Helicase_Hel308"/>
</dbReference>
<evidence type="ECO:0000256" key="6">
    <source>
        <dbReference type="ARBA" id="ARBA00023125"/>
    </source>
</evidence>
<evidence type="ECO:0000256" key="4">
    <source>
        <dbReference type="ARBA" id="ARBA00022806"/>
    </source>
</evidence>
<dbReference type="Pfam" id="PF00270">
    <property type="entry name" value="DEAD"/>
    <property type="match status" value="1"/>
</dbReference>
<feature type="domain" description="Helicase C-terminal" evidence="13">
    <location>
        <begin position="233"/>
        <end position="434"/>
    </location>
</feature>
<dbReference type="NCBIfam" id="NF002654">
    <property type="entry name" value="PRK02362.1"/>
    <property type="match status" value="1"/>
</dbReference>
<dbReference type="Pfam" id="PF20470">
    <property type="entry name" value="HTH_61"/>
    <property type="match status" value="1"/>
</dbReference>
<proteinExistence type="inferred from homology"/>
<keyword evidence="3 11" id="KW-0378">Hydrolase</keyword>
<dbReference type="PROSITE" id="PS51192">
    <property type="entry name" value="HELICASE_ATP_BIND_1"/>
    <property type="match status" value="1"/>
</dbReference>
<dbReference type="InterPro" id="IPR027417">
    <property type="entry name" value="P-loop_NTPase"/>
</dbReference>
<dbReference type="Pfam" id="PF14520">
    <property type="entry name" value="HHH_5"/>
    <property type="match status" value="1"/>
</dbReference>
<feature type="domain" description="Helicase ATP-binding" evidence="12">
    <location>
        <begin position="36"/>
        <end position="202"/>
    </location>
</feature>
<keyword evidence="4 11" id="KW-0347">Helicase</keyword>
<gene>
    <name evidence="11" type="primary">hel308</name>
    <name evidence="14" type="ORF">P0O24_11895</name>
</gene>
<evidence type="ECO:0000256" key="8">
    <source>
        <dbReference type="ARBA" id="ARBA00023235"/>
    </source>
</evidence>
<keyword evidence="7 11" id="KW-0234">DNA repair</keyword>
<evidence type="ECO:0000256" key="9">
    <source>
        <dbReference type="ARBA" id="ARBA00034617"/>
    </source>
</evidence>
<dbReference type="PANTHER" id="PTHR47961:SF10">
    <property type="entry name" value="ATP-DEPENDENT DNA HELICASE HEL308"/>
    <property type="match status" value="1"/>
</dbReference>
<evidence type="ECO:0000256" key="1">
    <source>
        <dbReference type="ARBA" id="ARBA00022741"/>
    </source>
</evidence>